<evidence type="ECO:0000256" key="1">
    <source>
        <dbReference type="SAM" id="MobiDB-lite"/>
    </source>
</evidence>
<feature type="region of interest" description="Disordered" evidence="1">
    <location>
        <begin position="76"/>
        <end position="103"/>
    </location>
</feature>
<dbReference type="AlphaFoldDB" id="A0A7C9A0U8"/>
<sequence length="120" mass="13553">MDGVSIQLVVLQVQGATALHILHWDQICSLQTVDYRSGQAHDHQEEYPIYIASQGHHFQDLHLEGYPKNISYPTSMEAAEPSQRSLTPPHVSDHVANQWPTTPSCQHPPKDILFYLVSMP</sequence>
<accession>A0A7C9A0U8</accession>
<evidence type="ECO:0000313" key="2">
    <source>
        <dbReference type="EMBL" id="MBA4656592.1"/>
    </source>
</evidence>
<name>A0A7C9A0U8_OPUST</name>
<proteinExistence type="predicted"/>
<organism evidence="2">
    <name type="scientific">Opuntia streptacantha</name>
    <name type="common">Prickly pear cactus</name>
    <name type="synonym">Opuntia cardona</name>
    <dbReference type="NCBI Taxonomy" id="393608"/>
    <lineage>
        <taxon>Eukaryota</taxon>
        <taxon>Viridiplantae</taxon>
        <taxon>Streptophyta</taxon>
        <taxon>Embryophyta</taxon>
        <taxon>Tracheophyta</taxon>
        <taxon>Spermatophyta</taxon>
        <taxon>Magnoliopsida</taxon>
        <taxon>eudicotyledons</taxon>
        <taxon>Gunneridae</taxon>
        <taxon>Pentapetalae</taxon>
        <taxon>Caryophyllales</taxon>
        <taxon>Cactineae</taxon>
        <taxon>Cactaceae</taxon>
        <taxon>Opuntioideae</taxon>
        <taxon>Opuntia</taxon>
    </lineage>
</organism>
<reference evidence="2" key="1">
    <citation type="journal article" date="2013" name="J. Plant Res.">
        <title>Effect of fungi and light on seed germination of three Opuntia species from semiarid lands of central Mexico.</title>
        <authorList>
            <person name="Delgado-Sanchez P."/>
            <person name="Jimenez-Bremont J.F."/>
            <person name="Guerrero-Gonzalez Mde L."/>
            <person name="Flores J."/>
        </authorList>
    </citation>
    <scope>NUCLEOTIDE SEQUENCE</scope>
    <source>
        <tissue evidence="2">Cladode</tissue>
    </source>
</reference>
<reference evidence="2" key="2">
    <citation type="submission" date="2020-07" db="EMBL/GenBank/DDBJ databases">
        <authorList>
            <person name="Vera ALvarez R."/>
            <person name="Arias-Moreno D.M."/>
            <person name="Jimenez-Jacinto V."/>
            <person name="Jimenez-Bremont J.F."/>
            <person name="Swaminathan K."/>
            <person name="Moose S.P."/>
            <person name="Guerrero-Gonzalez M.L."/>
            <person name="Marino-Ramirez L."/>
            <person name="Landsman D."/>
            <person name="Rodriguez-Kessler M."/>
            <person name="Delgado-Sanchez P."/>
        </authorList>
    </citation>
    <scope>NUCLEOTIDE SEQUENCE</scope>
    <source>
        <tissue evidence="2">Cladode</tissue>
    </source>
</reference>
<dbReference type="EMBL" id="GISG01192805">
    <property type="protein sequence ID" value="MBA4656592.1"/>
    <property type="molecule type" value="Transcribed_RNA"/>
</dbReference>
<protein>
    <submittedName>
        <fullName evidence="2">Uncharacterized protein</fullName>
    </submittedName>
</protein>